<dbReference type="InterPro" id="IPR029787">
    <property type="entry name" value="Nucleotide_cyclase"/>
</dbReference>
<evidence type="ECO:0000256" key="4">
    <source>
        <dbReference type="ARBA" id="ARBA00022989"/>
    </source>
</evidence>
<dbReference type="InterPro" id="IPR029095">
    <property type="entry name" value="NarX-like_N"/>
</dbReference>
<dbReference type="Gene3D" id="3.30.70.270">
    <property type="match status" value="1"/>
</dbReference>
<sequence>MAYLLNFSWDKTLKQSLKSVLWPVILFVLFDCGAFAMNYVISNRLSAYAISINLAGRQRMLTQRMAKAVLLADTEIGQPKQLALKELAETIRLFERTLLAFYQGGTTLDGDYKPITLSASNESNIQALILPALIMWKDLKPDVDMLLTWRDKPLTTTQLRHVRNRLVAANRELLQKMDAMTSTLEQAAIANATQLRLYQRLFLIIAFINFIIIFTRLRSNIRHSIQNNATMRAIFNSIDSCILLYDKTGLIISANQAAIVLFGELKFDSTYIHDVLLSSELQMMGVTSSGHRFKAKVNHFQVVQDDQVINICTVQDVSEQHDKEQTLTRLAFHDALTGLPNRLLFYERLEHDLLHAKRNQHLLAVLFLDLDGFKQINDSLGHETGDQVLKMVAERLRSCCREDDTVARLGGDEFTMILASVQAMHNIDLVANVILKELGKGYVLNNQNLVISVSIGIALYPNDHIDASVLIKLADAAMYKAKMAGKNNYCKASELSYSVPP</sequence>
<dbReference type="NCBIfam" id="TIGR00254">
    <property type="entry name" value="GGDEF"/>
    <property type="match status" value="1"/>
</dbReference>
<dbReference type="SUPFAM" id="SSF55785">
    <property type="entry name" value="PYP-like sensor domain (PAS domain)"/>
    <property type="match status" value="1"/>
</dbReference>
<dbReference type="Pfam" id="PF13675">
    <property type="entry name" value="PilJ"/>
    <property type="match status" value="1"/>
</dbReference>
<organism evidence="9 10">
    <name type="scientific">Methylocucumis oryzae</name>
    <dbReference type="NCBI Taxonomy" id="1632867"/>
    <lineage>
        <taxon>Bacteria</taxon>
        <taxon>Pseudomonadati</taxon>
        <taxon>Pseudomonadota</taxon>
        <taxon>Gammaproteobacteria</taxon>
        <taxon>Methylococcales</taxon>
        <taxon>Methylococcaceae</taxon>
        <taxon>Methylocucumis</taxon>
    </lineage>
</organism>
<dbReference type="PROSITE" id="PS50112">
    <property type="entry name" value="PAS"/>
    <property type="match status" value="1"/>
</dbReference>
<feature type="transmembrane region" description="Helical" evidence="6">
    <location>
        <begin position="201"/>
        <end position="217"/>
    </location>
</feature>
<evidence type="ECO:0000259" key="7">
    <source>
        <dbReference type="PROSITE" id="PS50112"/>
    </source>
</evidence>
<dbReference type="InterPro" id="IPR043128">
    <property type="entry name" value="Rev_trsase/Diguanyl_cyclase"/>
</dbReference>
<dbReference type="FunFam" id="3.30.70.270:FF:000001">
    <property type="entry name" value="Diguanylate cyclase domain protein"/>
    <property type="match status" value="1"/>
</dbReference>
<feature type="transmembrane region" description="Helical" evidence="6">
    <location>
        <begin position="20"/>
        <end position="41"/>
    </location>
</feature>
<proteinExistence type="predicted"/>
<evidence type="ECO:0000313" key="9">
    <source>
        <dbReference type="EMBL" id="KJV06793.1"/>
    </source>
</evidence>
<dbReference type="InterPro" id="IPR052163">
    <property type="entry name" value="DGC-Regulatory_Protein"/>
</dbReference>
<dbReference type="EMBL" id="LAJX01000088">
    <property type="protein sequence ID" value="KJV06793.1"/>
    <property type="molecule type" value="Genomic_DNA"/>
</dbReference>
<dbReference type="SUPFAM" id="SSF55073">
    <property type="entry name" value="Nucleotide cyclase"/>
    <property type="match status" value="1"/>
</dbReference>
<name>A0A0F3IJU7_9GAMM</name>
<evidence type="ECO:0000313" key="10">
    <source>
        <dbReference type="Proteomes" id="UP000033684"/>
    </source>
</evidence>
<evidence type="ECO:0000256" key="5">
    <source>
        <dbReference type="ARBA" id="ARBA00023136"/>
    </source>
</evidence>
<comment type="caution">
    <text evidence="9">The sequence shown here is derived from an EMBL/GenBank/DDBJ whole genome shotgun (WGS) entry which is preliminary data.</text>
</comment>
<gene>
    <name evidence="9" type="ORF">VZ94_09045</name>
</gene>
<dbReference type="PANTHER" id="PTHR46663:SF2">
    <property type="entry name" value="GGDEF DOMAIN-CONTAINING PROTEIN"/>
    <property type="match status" value="1"/>
</dbReference>
<evidence type="ECO:0008006" key="11">
    <source>
        <dbReference type="Google" id="ProtNLM"/>
    </source>
</evidence>
<evidence type="ECO:0000256" key="2">
    <source>
        <dbReference type="ARBA" id="ARBA00004141"/>
    </source>
</evidence>
<accession>A0A0F3IJU7</accession>
<dbReference type="InterPro" id="IPR035965">
    <property type="entry name" value="PAS-like_dom_sf"/>
</dbReference>
<feature type="domain" description="PAS" evidence="7">
    <location>
        <begin position="227"/>
        <end position="263"/>
    </location>
</feature>
<keyword evidence="5 6" id="KW-0472">Membrane</keyword>
<dbReference type="PROSITE" id="PS50887">
    <property type="entry name" value="GGDEF"/>
    <property type="match status" value="1"/>
</dbReference>
<feature type="domain" description="GGDEF" evidence="8">
    <location>
        <begin position="361"/>
        <end position="494"/>
    </location>
</feature>
<dbReference type="PANTHER" id="PTHR46663">
    <property type="entry name" value="DIGUANYLATE CYCLASE DGCT-RELATED"/>
    <property type="match status" value="1"/>
</dbReference>
<evidence type="ECO:0000256" key="3">
    <source>
        <dbReference type="ARBA" id="ARBA00022692"/>
    </source>
</evidence>
<dbReference type="Pfam" id="PF00990">
    <property type="entry name" value="GGDEF"/>
    <property type="match status" value="1"/>
</dbReference>
<evidence type="ECO:0000259" key="8">
    <source>
        <dbReference type="PROSITE" id="PS50887"/>
    </source>
</evidence>
<dbReference type="GO" id="GO:0003824">
    <property type="term" value="F:catalytic activity"/>
    <property type="evidence" value="ECO:0007669"/>
    <property type="project" value="UniProtKB-ARBA"/>
</dbReference>
<dbReference type="Proteomes" id="UP000033684">
    <property type="component" value="Unassembled WGS sequence"/>
</dbReference>
<comment type="cofactor">
    <cofactor evidence="1">
        <name>Mg(2+)</name>
        <dbReference type="ChEBI" id="CHEBI:18420"/>
    </cofactor>
</comment>
<dbReference type="PATRIC" id="fig|1632867.3.peg.5569"/>
<dbReference type="AlphaFoldDB" id="A0A0F3IJU7"/>
<reference evidence="10" key="1">
    <citation type="submission" date="2015-03" db="EMBL/GenBank/DDBJ databases">
        <title>Draft genome sequence of a novel methanotroph (Sn10-6) isolated from flooded ricefield rhizosphere in India.</title>
        <authorList>
            <person name="Pandit P.S."/>
            <person name="Pore S.D."/>
            <person name="Arora P."/>
            <person name="Kapse N.G."/>
            <person name="Dhakephalkar P.K."/>
            <person name="Rahalkar M.C."/>
        </authorList>
    </citation>
    <scope>NUCLEOTIDE SEQUENCE [LARGE SCALE GENOMIC DNA]</scope>
    <source>
        <strain evidence="10">Sn10-6</strain>
    </source>
</reference>
<dbReference type="InterPro" id="IPR000014">
    <property type="entry name" value="PAS"/>
</dbReference>
<dbReference type="CDD" id="cd01949">
    <property type="entry name" value="GGDEF"/>
    <property type="match status" value="1"/>
</dbReference>
<keyword evidence="4 6" id="KW-1133">Transmembrane helix</keyword>
<evidence type="ECO:0000256" key="1">
    <source>
        <dbReference type="ARBA" id="ARBA00001946"/>
    </source>
</evidence>
<protein>
    <recommendedName>
        <fullName evidence="11">Diguanylate cyclase</fullName>
    </recommendedName>
</protein>
<dbReference type="InterPro" id="IPR000160">
    <property type="entry name" value="GGDEF_dom"/>
</dbReference>
<comment type="subcellular location">
    <subcellularLocation>
        <location evidence="2">Membrane</location>
        <topology evidence="2">Multi-pass membrane protein</topology>
    </subcellularLocation>
</comment>
<dbReference type="GO" id="GO:0016020">
    <property type="term" value="C:membrane"/>
    <property type="evidence" value="ECO:0007669"/>
    <property type="project" value="UniProtKB-SubCell"/>
</dbReference>
<dbReference type="SMART" id="SM00267">
    <property type="entry name" value="GGDEF"/>
    <property type="match status" value="1"/>
</dbReference>
<reference evidence="9 10" key="2">
    <citation type="journal article" date="2016" name="Microb. Ecol.">
        <title>Genome Characteristics of a Novel Type I Methanotroph (Sn10-6) Isolated from a Flooded Indian Rice Field.</title>
        <authorList>
            <person name="Rahalkar M.C."/>
            <person name="Pandit P.S."/>
            <person name="Dhakephalkar P.K."/>
            <person name="Pore S."/>
            <person name="Arora P."/>
            <person name="Kapse N."/>
        </authorList>
    </citation>
    <scope>NUCLEOTIDE SEQUENCE [LARGE SCALE GENOMIC DNA]</scope>
    <source>
        <strain evidence="9 10">Sn10-6</strain>
    </source>
</reference>
<keyword evidence="3 6" id="KW-0812">Transmembrane</keyword>
<evidence type="ECO:0000256" key="6">
    <source>
        <dbReference type="SAM" id="Phobius"/>
    </source>
</evidence>
<keyword evidence="10" id="KW-1185">Reference proteome</keyword>